<dbReference type="EMBL" id="CP051677">
    <property type="protein sequence ID" value="QJD81414.1"/>
    <property type="molecule type" value="Genomic_DNA"/>
</dbReference>
<gene>
    <name evidence="8" type="ORF">HH216_17895</name>
</gene>
<comment type="subcellular location">
    <subcellularLocation>
        <location evidence="1">Cell outer membrane</location>
        <topology evidence="1">Multi-pass membrane protein</topology>
    </subcellularLocation>
</comment>
<dbReference type="InterPro" id="IPR005017">
    <property type="entry name" value="OMPP1/FadL/TodX"/>
</dbReference>
<keyword evidence="6" id="KW-0472">Membrane</keyword>
<dbReference type="SUPFAM" id="SSF56935">
    <property type="entry name" value="Porins"/>
    <property type="match status" value="1"/>
</dbReference>
<evidence type="ECO:0000256" key="3">
    <source>
        <dbReference type="ARBA" id="ARBA00022452"/>
    </source>
</evidence>
<keyword evidence="3" id="KW-1134">Transmembrane beta strand</keyword>
<evidence type="ECO:0000256" key="2">
    <source>
        <dbReference type="ARBA" id="ARBA00008163"/>
    </source>
</evidence>
<dbReference type="Proteomes" id="UP000501128">
    <property type="component" value="Chromosome"/>
</dbReference>
<keyword evidence="5" id="KW-0732">Signal</keyword>
<dbReference type="GO" id="GO:0009279">
    <property type="term" value="C:cell outer membrane"/>
    <property type="evidence" value="ECO:0007669"/>
    <property type="project" value="UniProtKB-SubCell"/>
</dbReference>
<keyword evidence="9" id="KW-1185">Reference proteome</keyword>
<dbReference type="KEGG" id="srho:HH216_17895"/>
<accession>A0A7L5DSE0</accession>
<evidence type="ECO:0000256" key="5">
    <source>
        <dbReference type="ARBA" id="ARBA00022729"/>
    </source>
</evidence>
<evidence type="ECO:0000313" key="8">
    <source>
        <dbReference type="EMBL" id="QJD81414.1"/>
    </source>
</evidence>
<evidence type="ECO:0000256" key="4">
    <source>
        <dbReference type="ARBA" id="ARBA00022692"/>
    </source>
</evidence>
<evidence type="ECO:0000313" key="9">
    <source>
        <dbReference type="Proteomes" id="UP000501128"/>
    </source>
</evidence>
<comment type="similarity">
    <text evidence="2">Belongs to the OmpP1/FadL family.</text>
</comment>
<evidence type="ECO:0000256" key="6">
    <source>
        <dbReference type="ARBA" id="ARBA00023136"/>
    </source>
</evidence>
<proteinExistence type="inferred from homology"/>
<keyword evidence="4" id="KW-0812">Transmembrane</keyword>
<name>A0A7L5DSE0_9BACT</name>
<dbReference type="Gene3D" id="2.40.160.60">
    <property type="entry name" value="Outer membrane protein transport protein (OMPP1/FadL/TodX)"/>
    <property type="match status" value="1"/>
</dbReference>
<evidence type="ECO:0000256" key="7">
    <source>
        <dbReference type="ARBA" id="ARBA00023237"/>
    </source>
</evidence>
<reference evidence="8 9" key="1">
    <citation type="submission" date="2020-04" db="EMBL/GenBank/DDBJ databases">
        <title>Genome sequencing of novel species.</title>
        <authorList>
            <person name="Heo J."/>
            <person name="Kim S.-J."/>
            <person name="Kim J.-S."/>
            <person name="Hong S.-B."/>
            <person name="Kwon S.-W."/>
        </authorList>
    </citation>
    <scope>NUCLEOTIDE SEQUENCE [LARGE SCALE GENOMIC DNA]</scope>
    <source>
        <strain evidence="8 9">CJU-R4</strain>
    </source>
</reference>
<sequence length="412" mass="44986">MAHGQGLGNTPYSALGLGEAYPLGNAANIGMGGLGISNPNPFYLNLQNPALLATRPPVTVFEVGLQGLSRSLTQRISNSTQSQQNFGANLGYLAVAFPANPRWSMSVSLRPFTYVNYSTVQVQQVPGTNRSGVYDYKGSGGLNKASFATGFRLFEKKNVYVGGEASFLFGNITNSSAAYVALNGNGTDTQVNLLNRVNYGDVVFKLGAAWRPKLSENWTLNLGATYDPETRIKGTQTDIYQLTQSSSPITTPDTARNNVTGKTTLPQQVHAGISIERNNRFTAGVDVGYQQWSRFRNNDNVSTGLLDAITTAVGFELTPKSNSTRYRDLITYRLGAQYNQMPYEIGGTRINDMNVSTGVSLPLGRYRVNQVTLSLVYGQRGVLAGMQVREQYLRMALGFSLADRWFVKRVID</sequence>
<evidence type="ECO:0000256" key="1">
    <source>
        <dbReference type="ARBA" id="ARBA00004571"/>
    </source>
</evidence>
<protein>
    <submittedName>
        <fullName evidence="8">Uncharacterized protein</fullName>
    </submittedName>
</protein>
<dbReference type="Pfam" id="PF03349">
    <property type="entry name" value="Toluene_X"/>
    <property type="match status" value="1"/>
</dbReference>
<keyword evidence="7" id="KW-0998">Cell outer membrane</keyword>
<dbReference type="AlphaFoldDB" id="A0A7L5DSE0"/>
<organism evidence="8 9">
    <name type="scientific">Spirosoma rhododendri</name>
    <dbReference type="NCBI Taxonomy" id="2728024"/>
    <lineage>
        <taxon>Bacteria</taxon>
        <taxon>Pseudomonadati</taxon>
        <taxon>Bacteroidota</taxon>
        <taxon>Cytophagia</taxon>
        <taxon>Cytophagales</taxon>
        <taxon>Cytophagaceae</taxon>
        <taxon>Spirosoma</taxon>
    </lineage>
</organism>